<feature type="domain" description="Metallo-beta-lactamase" evidence="4">
    <location>
        <begin position="5"/>
        <end position="181"/>
    </location>
</feature>
<dbReference type="GO" id="GO:0000723">
    <property type="term" value="P:telomere maintenance"/>
    <property type="evidence" value="ECO:0000318"/>
    <property type="project" value="GO_Central"/>
</dbReference>
<evidence type="ECO:0000256" key="2">
    <source>
        <dbReference type="ARBA" id="ARBA00022801"/>
    </source>
</evidence>
<dbReference type="PANTHER" id="PTHR23240:SF8">
    <property type="entry name" value="PROTEIN ARTEMIS"/>
    <property type="match status" value="1"/>
</dbReference>
<dbReference type="KEGG" id="tca:657673"/>
<dbReference type="PANTHER" id="PTHR23240">
    <property type="entry name" value="DNA CROSS-LINK REPAIR PROTEIN PSO2/SNM1-RELATED"/>
    <property type="match status" value="1"/>
</dbReference>
<dbReference type="GO" id="GO:0003684">
    <property type="term" value="F:damaged DNA binding"/>
    <property type="evidence" value="ECO:0000318"/>
    <property type="project" value="GO_Central"/>
</dbReference>
<dbReference type="InterPro" id="IPR036866">
    <property type="entry name" value="RibonucZ/Hydroxyglut_hydro"/>
</dbReference>
<dbReference type="Gene3D" id="3.40.50.12650">
    <property type="match status" value="1"/>
</dbReference>
<protein>
    <submittedName>
        <fullName evidence="5">Protein artemis-like Protein</fullName>
    </submittedName>
</protein>
<dbReference type="SMART" id="SM00849">
    <property type="entry name" value="Lactamase_B"/>
    <property type="match status" value="1"/>
</dbReference>
<dbReference type="Gene3D" id="3.60.15.10">
    <property type="entry name" value="Ribonuclease Z/Hydroxyacylglutathione hydrolase-like"/>
    <property type="match status" value="1"/>
</dbReference>
<dbReference type="PhylomeDB" id="D6WZE5"/>
<evidence type="ECO:0000256" key="1">
    <source>
        <dbReference type="ARBA" id="ARBA00022722"/>
    </source>
</evidence>
<dbReference type="GO" id="GO:0036297">
    <property type="term" value="P:interstrand cross-link repair"/>
    <property type="evidence" value="ECO:0000318"/>
    <property type="project" value="GO_Central"/>
</dbReference>
<name>D6WZE5_TRICA</name>
<organism evidence="5 6">
    <name type="scientific">Tribolium castaneum</name>
    <name type="common">Red flour beetle</name>
    <dbReference type="NCBI Taxonomy" id="7070"/>
    <lineage>
        <taxon>Eukaryota</taxon>
        <taxon>Metazoa</taxon>
        <taxon>Ecdysozoa</taxon>
        <taxon>Arthropoda</taxon>
        <taxon>Hexapoda</taxon>
        <taxon>Insecta</taxon>
        <taxon>Pterygota</taxon>
        <taxon>Neoptera</taxon>
        <taxon>Endopterygota</taxon>
        <taxon>Coleoptera</taxon>
        <taxon>Polyphaga</taxon>
        <taxon>Cucujiformia</taxon>
        <taxon>Tenebrionidae</taxon>
        <taxon>Tenebrionidae incertae sedis</taxon>
        <taxon>Tribolium</taxon>
    </lineage>
</organism>
<dbReference type="OMA" id="PANHCAG"/>
<dbReference type="AlphaFoldDB" id="D6WZE5"/>
<dbReference type="GO" id="GO:0006303">
    <property type="term" value="P:double-strand break repair via nonhomologous end joining"/>
    <property type="evidence" value="ECO:0000318"/>
    <property type="project" value="GO_Central"/>
</dbReference>
<dbReference type="GO" id="GO:0035312">
    <property type="term" value="F:5'-3' DNA exonuclease activity"/>
    <property type="evidence" value="ECO:0000318"/>
    <property type="project" value="GO_Central"/>
</dbReference>
<keyword evidence="2" id="KW-0378">Hydrolase</keyword>
<evidence type="ECO:0000256" key="3">
    <source>
        <dbReference type="ARBA" id="ARBA00022839"/>
    </source>
</evidence>
<proteinExistence type="predicted"/>
<dbReference type="EMBL" id="KQ971372">
    <property type="protein sequence ID" value="EFA09718.1"/>
    <property type="molecule type" value="Genomic_DNA"/>
</dbReference>
<evidence type="ECO:0000313" key="5">
    <source>
        <dbReference type="EMBL" id="EFA09718.1"/>
    </source>
</evidence>
<reference evidence="5 6" key="2">
    <citation type="journal article" date="2010" name="Nucleic Acids Res.">
        <title>BeetleBase in 2010: revisions to provide comprehensive genomic information for Tribolium castaneum.</title>
        <authorList>
            <person name="Kim H.S."/>
            <person name="Murphy T."/>
            <person name="Xia J."/>
            <person name="Caragea D."/>
            <person name="Park Y."/>
            <person name="Beeman R.W."/>
            <person name="Lorenzen M.D."/>
            <person name="Butcher S."/>
            <person name="Manak J.R."/>
            <person name="Brown S.J."/>
        </authorList>
    </citation>
    <scope>GENOME REANNOTATION</scope>
    <source>
        <strain evidence="5 6">Georgia GA2</strain>
    </source>
</reference>
<accession>D6WZE5</accession>
<dbReference type="SUPFAM" id="SSF56281">
    <property type="entry name" value="Metallo-hydrolase/oxidoreductase"/>
    <property type="match status" value="1"/>
</dbReference>
<keyword evidence="6" id="KW-1185">Reference proteome</keyword>
<dbReference type="HOGENOM" id="CLU_005260_1_1_1"/>
<dbReference type="GO" id="GO:0005634">
    <property type="term" value="C:nucleus"/>
    <property type="evidence" value="ECO:0000318"/>
    <property type="project" value="GO_Central"/>
</dbReference>
<dbReference type="Proteomes" id="UP000007266">
    <property type="component" value="Linkage group 9"/>
</dbReference>
<evidence type="ECO:0000259" key="4">
    <source>
        <dbReference type="SMART" id="SM00849"/>
    </source>
</evidence>
<sequence length="383" mass="43852">MSTFGGTLAEIPGISVDRFDGANLDSEAFFLSHCHTDHMKGLEAPEFHEKLAQNRRFLYLSHVSAEIVRRMFPKIGDNLIELDMRSPTSVFLQSGAISVTPIPAGHCPGSIMFLFEAQVNVLYTGDYRINPRDIPKFTAFYDSLNAKKRIEAVYLDTTFFLKSYAKFPPRAESLEEICSIISDWISRSDKHVIGLDTSAKYGYEYLFIEIYKQIKMPIHVNDEIYEFYSRVPEMDRAVTRSKDTRIHSACGTTYRTVCPNTVHYNVKVVKVSAFRWKSESLQNGISEKTHNTHFVCYSTHASFEEGVELVKFLEPRKVEANVLHRETAEEILRNIRECLGEEGPKTKKVKLFEADEEERVREVGERGFGELSSILDSPPRKYT</sequence>
<dbReference type="eggNOG" id="KOG1361">
    <property type="taxonomic scope" value="Eukaryota"/>
</dbReference>
<dbReference type="GO" id="GO:0070419">
    <property type="term" value="C:nonhomologous end joining complex"/>
    <property type="evidence" value="ECO:0000318"/>
    <property type="project" value="GO_Central"/>
</dbReference>
<keyword evidence="1" id="KW-0540">Nuclease</keyword>
<evidence type="ECO:0000313" key="6">
    <source>
        <dbReference type="Proteomes" id="UP000007266"/>
    </source>
</evidence>
<dbReference type="OrthoDB" id="262529at2759"/>
<keyword evidence="3" id="KW-0269">Exonuclease</keyword>
<dbReference type="STRING" id="7070.D6WZE5"/>
<reference evidence="5 6" key="1">
    <citation type="journal article" date="2008" name="Nature">
        <title>The genome of the model beetle and pest Tribolium castaneum.</title>
        <authorList>
            <consortium name="Tribolium Genome Sequencing Consortium"/>
            <person name="Richards S."/>
            <person name="Gibbs R.A."/>
            <person name="Weinstock G.M."/>
            <person name="Brown S.J."/>
            <person name="Denell R."/>
            <person name="Beeman R.W."/>
            <person name="Gibbs R."/>
            <person name="Beeman R.W."/>
            <person name="Brown S.J."/>
            <person name="Bucher G."/>
            <person name="Friedrich M."/>
            <person name="Grimmelikhuijzen C.J."/>
            <person name="Klingler M."/>
            <person name="Lorenzen M."/>
            <person name="Richards S."/>
            <person name="Roth S."/>
            <person name="Schroder R."/>
            <person name="Tautz D."/>
            <person name="Zdobnov E.M."/>
            <person name="Muzny D."/>
            <person name="Gibbs R.A."/>
            <person name="Weinstock G.M."/>
            <person name="Attaway T."/>
            <person name="Bell S."/>
            <person name="Buhay C.J."/>
            <person name="Chandrabose M.N."/>
            <person name="Chavez D."/>
            <person name="Clerk-Blankenburg K.P."/>
            <person name="Cree A."/>
            <person name="Dao M."/>
            <person name="Davis C."/>
            <person name="Chacko J."/>
            <person name="Dinh H."/>
            <person name="Dugan-Rocha S."/>
            <person name="Fowler G."/>
            <person name="Garner T.T."/>
            <person name="Garnes J."/>
            <person name="Gnirke A."/>
            <person name="Hawes A."/>
            <person name="Hernandez J."/>
            <person name="Hines S."/>
            <person name="Holder M."/>
            <person name="Hume J."/>
            <person name="Jhangiani S.N."/>
            <person name="Joshi V."/>
            <person name="Khan Z.M."/>
            <person name="Jackson L."/>
            <person name="Kovar C."/>
            <person name="Kowis A."/>
            <person name="Lee S."/>
            <person name="Lewis L.R."/>
            <person name="Margolis J."/>
            <person name="Morgan M."/>
            <person name="Nazareth L.V."/>
            <person name="Nguyen N."/>
            <person name="Okwuonu G."/>
            <person name="Parker D."/>
            <person name="Richards S."/>
            <person name="Ruiz S.J."/>
            <person name="Santibanez J."/>
            <person name="Savard J."/>
            <person name="Scherer S.E."/>
            <person name="Schneider B."/>
            <person name="Sodergren E."/>
            <person name="Tautz D."/>
            <person name="Vattahil S."/>
            <person name="Villasana D."/>
            <person name="White C.S."/>
            <person name="Wright R."/>
            <person name="Park Y."/>
            <person name="Beeman R.W."/>
            <person name="Lord J."/>
            <person name="Oppert B."/>
            <person name="Lorenzen M."/>
            <person name="Brown S."/>
            <person name="Wang L."/>
            <person name="Savard J."/>
            <person name="Tautz D."/>
            <person name="Richards S."/>
            <person name="Weinstock G."/>
            <person name="Gibbs R.A."/>
            <person name="Liu Y."/>
            <person name="Worley K."/>
            <person name="Weinstock G."/>
            <person name="Elsik C.G."/>
            <person name="Reese J.T."/>
            <person name="Elhaik E."/>
            <person name="Landan G."/>
            <person name="Graur D."/>
            <person name="Arensburger P."/>
            <person name="Atkinson P."/>
            <person name="Beeman R.W."/>
            <person name="Beidler J."/>
            <person name="Brown S.J."/>
            <person name="Demuth J.P."/>
            <person name="Drury D.W."/>
            <person name="Du Y.Z."/>
            <person name="Fujiwara H."/>
            <person name="Lorenzen M."/>
            <person name="Maselli V."/>
            <person name="Osanai M."/>
            <person name="Park Y."/>
            <person name="Robertson H.M."/>
            <person name="Tu Z."/>
            <person name="Wang J.J."/>
            <person name="Wang S."/>
            <person name="Richards S."/>
            <person name="Song H."/>
            <person name="Zhang L."/>
            <person name="Sodergren E."/>
            <person name="Werner D."/>
            <person name="Stanke M."/>
            <person name="Morgenstern B."/>
            <person name="Solovyev V."/>
            <person name="Kosarev P."/>
            <person name="Brown G."/>
            <person name="Chen H.C."/>
            <person name="Ermolaeva O."/>
            <person name="Hlavina W."/>
            <person name="Kapustin Y."/>
            <person name="Kiryutin B."/>
            <person name="Kitts P."/>
            <person name="Maglott D."/>
            <person name="Pruitt K."/>
            <person name="Sapojnikov V."/>
            <person name="Souvorov A."/>
            <person name="Mackey A.J."/>
            <person name="Waterhouse R.M."/>
            <person name="Wyder S."/>
            <person name="Zdobnov E.M."/>
            <person name="Zdobnov E.M."/>
            <person name="Wyder S."/>
            <person name="Kriventseva E.V."/>
            <person name="Kadowaki T."/>
            <person name="Bork P."/>
            <person name="Aranda M."/>
            <person name="Bao R."/>
            <person name="Beermann A."/>
            <person name="Berns N."/>
            <person name="Bolognesi R."/>
            <person name="Bonneton F."/>
            <person name="Bopp D."/>
            <person name="Brown S.J."/>
            <person name="Bucher G."/>
            <person name="Butts T."/>
            <person name="Chaumot A."/>
            <person name="Denell R.E."/>
            <person name="Ferrier D.E."/>
            <person name="Friedrich M."/>
            <person name="Gordon C.M."/>
            <person name="Jindra M."/>
            <person name="Klingler M."/>
            <person name="Lan Q."/>
            <person name="Lattorff H.M."/>
            <person name="Laudet V."/>
            <person name="von Levetsow C."/>
            <person name="Liu Z."/>
            <person name="Lutz R."/>
            <person name="Lynch J.A."/>
            <person name="da Fonseca R.N."/>
            <person name="Posnien N."/>
            <person name="Reuter R."/>
            <person name="Roth S."/>
            <person name="Savard J."/>
            <person name="Schinko J.B."/>
            <person name="Schmitt C."/>
            <person name="Schoppmeier M."/>
            <person name="Schroder R."/>
            <person name="Shippy T.D."/>
            <person name="Simonnet F."/>
            <person name="Marques-Souza H."/>
            <person name="Tautz D."/>
            <person name="Tomoyasu Y."/>
            <person name="Trauner J."/>
            <person name="Van der Zee M."/>
            <person name="Vervoort M."/>
            <person name="Wittkopp N."/>
            <person name="Wimmer E.A."/>
            <person name="Yang X."/>
            <person name="Jones A.K."/>
            <person name="Sattelle D.B."/>
            <person name="Ebert P.R."/>
            <person name="Nelson D."/>
            <person name="Scott J.G."/>
            <person name="Beeman R.W."/>
            <person name="Muthukrishnan S."/>
            <person name="Kramer K.J."/>
            <person name="Arakane Y."/>
            <person name="Beeman R.W."/>
            <person name="Zhu Q."/>
            <person name="Hogenkamp D."/>
            <person name="Dixit R."/>
            <person name="Oppert B."/>
            <person name="Jiang H."/>
            <person name="Zou Z."/>
            <person name="Marshall J."/>
            <person name="Elpidina E."/>
            <person name="Vinokurov K."/>
            <person name="Oppert C."/>
            <person name="Zou Z."/>
            <person name="Evans J."/>
            <person name="Lu Z."/>
            <person name="Zhao P."/>
            <person name="Sumathipala N."/>
            <person name="Altincicek B."/>
            <person name="Vilcinskas A."/>
            <person name="Williams M."/>
            <person name="Hultmark D."/>
            <person name="Hetru C."/>
            <person name="Jiang H."/>
            <person name="Grimmelikhuijzen C.J."/>
            <person name="Hauser F."/>
            <person name="Cazzamali G."/>
            <person name="Williamson M."/>
            <person name="Park Y."/>
            <person name="Li B."/>
            <person name="Tanaka Y."/>
            <person name="Predel R."/>
            <person name="Neupert S."/>
            <person name="Schachtner J."/>
            <person name="Verleyen P."/>
            <person name="Raible F."/>
            <person name="Bork P."/>
            <person name="Friedrich M."/>
            <person name="Walden K.K."/>
            <person name="Robertson H.M."/>
            <person name="Angeli S."/>
            <person name="Foret S."/>
            <person name="Bucher G."/>
            <person name="Schuetz S."/>
            <person name="Maleszka R."/>
            <person name="Wimmer E.A."/>
            <person name="Beeman R.W."/>
            <person name="Lorenzen M."/>
            <person name="Tomoyasu Y."/>
            <person name="Miller S.C."/>
            <person name="Grossmann D."/>
            <person name="Bucher G."/>
        </authorList>
    </citation>
    <scope>NUCLEOTIDE SEQUENCE [LARGE SCALE GENOMIC DNA]</scope>
    <source>
        <strain evidence="5 6">Georgia GA2</strain>
    </source>
</reference>
<dbReference type="InParanoid" id="D6WZE5"/>
<gene>
    <name evidence="5" type="primary">AUGUSTUS-3.0.2_11851</name>
    <name evidence="5" type="ORF">TcasGA2_TC011851</name>
</gene>
<dbReference type="InterPro" id="IPR001279">
    <property type="entry name" value="Metallo-B-lactamas"/>
</dbReference>
<dbReference type="GO" id="GO:0031123">
    <property type="term" value="P:RNA 3'-end processing"/>
    <property type="evidence" value="ECO:0007669"/>
    <property type="project" value="UniProtKB-ARBA"/>
</dbReference>